<accession>U4UX94</accession>
<dbReference type="Proteomes" id="UP000030742">
    <property type="component" value="Unassembled WGS sequence"/>
</dbReference>
<dbReference type="InterPro" id="IPR036397">
    <property type="entry name" value="RNaseH_sf"/>
</dbReference>
<dbReference type="GO" id="GO:0003676">
    <property type="term" value="F:nucleic acid binding"/>
    <property type="evidence" value="ECO:0007669"/>
    <property type="project" value="InterPro"/>
</dbReference>
<dbReference type="EMBL" id="KB632400">
    <property type="protein sequence ID" value="ERL94890.1"/>
    <property type="molecule type" value="Genomic_DNA"/>
</dbReference>
<dbReference type="PANTHER" id="PTHR47326">
    <property type="entry name" value="TRANSPOSABLE ELEMENT TC3 TRANSPOSASE-LIKE PROTEIN"/>
    <property type="match status" value="1"/>
</dbReference>
<sequence length="81" mass="9577">MELQFTIQLKFMSRGGPVHWPPRSPDLTKTDFFLSAYVKNEIYKITPTTKDDMKERVTTVFRSINNIVLNCVSDSFQKRRY</sequence>
<gene>
    <name evidence="1" type="ORF">D910_12163</name>
</gene>
<evidence type="ECO:0000313" key="2">
    <source>
        <dbReference type="Proteomes" id="UP000030742"/>
    </source>
</evidence>
<proteinExistence type="predicted"/>
<dbReference type="PANTHER" id="PTHR47326:SF1">
    <property type="entry name" value="HTH PSQ-TYPE DOMAIN-CONTAINING PROTEIN"/>
    <property type="match status" value="1"/>
</dbReference>
<dbReference type="AlphaFoldDB" id="U4UX94"/>
<evidence type="ECO:0000313" key="1">
    <source>
        <dbReference type="EMBL" id="ERL94890.1"/>
    </source>
</evidence>
<name>U4UX94_DENPD</name>
<dbReference type="Gene3D" id="3.30.420.10">
    <property type="entry name" value="Ribonuclease H-like superfamily/Ribonuclease H"/>
    <property type="match status" value="1"/>
</dbReference>
<organism evidence="1 2">
    <name type="scientific">Dendroctonus ponderosae</name>
    <name type="common">Mountain pine beetle</name>
    <dbReference type="NCBI Taxonomy" id="77166"/>
    <lineage>
        <taxon>Eukaryota</taxon>
        <taxon>Metazoa</taxon>
        <taxon>Ecdysozoa</taxon>
        <taxon>Arthropoda</taxon>
        <taxon>Hexapoda</taxon>
        <taxon>Insecta</taxon>
        <taxon>Pterygota</taxon>
        <taxon>Neoptera</taxon>
        <taxon>Endopterygota</taxon>
        <taxon>Coleoptera</taxon>
        <taxon>Polyphaga</taxon>
        <taxon>Cucujiformia</taxon>
        <taxon>Curculionidae</taxon>
        <taxon>Scolytinae</taxon>
        <taxon>Dendroctonus</taxon>
    </lineage>
</organism>
<protein>
    <submittedName>
        <fullName evidence="1">Uncharacterized protein</fullName>
    </submittedName>
</protein>
<reference evidence="1 2" key="1">
    <citation type="journal article" date="2013" name="Genome Biol.">
        <title>Draft genome of the mountain pine beetle, Dendroctonus ponderosae Hopkins, a major forest pest.</title>
        <authorList>
            <person name="Keeling C.I."/>
            <person name="Yuen M.M."/>
            <person name="Liao N.Y."/>
            <person name="Docking T.R."/>
            <person name="Chan S.K."/>
            <person name="Taylor G.A."/>
            <person name="Palmquist D.L."/>
            <person name="Jackman S.D."/>
            <person name="Nguyen A."/>
            <person name="Li M."/>
            <person name="Henderson H."/>
            <person name="Janes J.K."/>
            <person name="Zhao Y."/>
            <person name="Pandoh P."/>
            <person name="Moore R."/>
            <person name="Sperling F.A."/>
            <person name="Huber D.P."/>
            <person name="Birol I."/>
            <person name="Jones S.J."/>
            <person name="Bohlmann J."/>
        </authorList>
    </citation>
    <scope>NUCLEOTIDE SEQUENCE</scope>
</reference>
<dbReference type="STRING" id="77166.U4UX94"/>